<sequence length="79" mass="8926">MTFLTAASLYSRLNVRRLSMDRFSCQRSLTCAGPLSTFRGQFQKADFLWKPASAVLLELRVACSGGHWHSSRLKLADFD</sequence>
<reference evidence="1 2" key="1">
    <citation type="journal article" date="2003" name="Proc. Natl. Acad. Sci. U.S.A.">
        <title>Complete genome sequence of the marine planctomycete Pirellula sp. strain 1.</title>
        <authorList>
            <person name="Gloeckner F.O."/>
            <person name="Kube M."/>
            <person name="Bauer M."/>
            <person name="Teeling H."/>
            <person name="Lombardot T."/>
            <person name="Ludwig W."/>
            <person name="Gade D."/>
            <person name="Beck A."/>
            <person name="Borzym K."/>
            <person name="Heitmann K."/>
            <person name="Rabus R."/>
            <person name="Schlesner H."/>
            <person name="Amann R."/>
            <person name="Reinhardt R."/>
        </authorList>
    </citation>
    <scope>NUCLEOTIDE SEQUENCE [LARGE SCALE GENOMIC DNA]</scope>
    <source>
        <strain evidence="2">DSM 10527 / NCIMB 13988 / SH1</strain>
    </source>
</reference>
<dbReference type="EMBL" id="BX294143">
    <property type="protein sequence ID" value="CAD74494.1"/>
    <property type="molecule type" value="Genomic_DNA"/>
</dbReference>
<name>Q7UR47_RHOBA</name>
<evidence type="ECO:0000313" key="1">
    <source>
        <dbReference type="EMBL" id="CAD74494.1"/>
    </source>
</evidence>
<proteinExistence type="predicted"/>
<dbReference type="STRING" id="243090.RB5892"/>
<accession>Q7UR47</accession>
<dbReference type="AlphaFoldDB" id="Q7UR47"/>
<evidence type="ECO:0000313" key="2">
    <source>
        <dbReference type="Proteomes" id="UP000001025"/>
    </source>
</evidence>
<protein>
    <submittedName>
        <fullName evidence="1">Uncharacterized protein</fullName>
    </submittedName>
</protein>
<gene>
    <name evidence="1" type="ordered locus">RB5892</name>
</gene>
<keyword evidence="2" id="KW-1185">Reference proteome</keyword>
<dbReference type="KEGG" id="rba:RB5892"/>
<dbReference type="EnsemblBacteria" id="CAD74494">
    <property type="protein sequence ID" value="CAD74494"/>
    <property type="gene ID" value="RB5892"/>
</dbReference>
<dbReference type="Proteomes" id="UP000001025">
    <property type="component" value="Chromosome"/>
</dbReference>
<dbReference type="HOGENOM" id="CLU_2603653_0_0_0"/>
<dbReference type="InParanoid" id="Q7UR47"/>
<organism evidence="1 2">
    <name type="scientific">Rhodopirellula baltica (strain DSM 10527 / NCIMB 13988 / SH1)</name>
    <dbReference type="NCBI Taxonomy" id="243090"/>
    <lineage>
        <taxon>Bacteria</taxon>
        <taxon>Pseudomonadati</taxon>
        <taxon>Planctomycetota</taxon>
        <taxon>Planctomycetia</taxon>
        <taxon>Pirellulales</taxon>
        <taxon>Pirellulaceae</taxon>
        <taxon>Rhodopirellula</taxon>
    </lineage>
</organism>